<evidence type="ECO:0000256" key="2">
    <source>
        <dbReference type="SAM" id="Phobius"/>
    </source>
</evidence>
<accession>A0A6A6VDJ0</accession>
<keyword evidence="1" id="KW-0479">Metal-binding</keyword>
<keyword evidence="1" id="KW-0862">Zinc</keyword>
<keyword evidence="1" id="KW-0863">Zinc-finger</keyword>
<dbReference type="InterPro" id="IPR001841">
    <property type="entry name" value="Znf_RING"/>
</dbReference>
<keyword evidence="5" id="KW-1185">Reference proteome</keyword>
<dbReference type="Gene3D" id="3.30.40.10">
    <property type="entry name" value="Zinc/RING finger domain, C3HC4 (zinc finger)"/>
    <property type="match status" value="1"/>
</dbReference>
<evidence type="ECO:0000313" key="4">
    <source>
        <dbReference type="EMBL" id="KAF2748645.1"/>
    </source>
</evidence>
<organism evidence="4 5">
    <name type="scientific">Sporormia fimetaria CBS 119925</name>
    <dbReference type="NCBI Taxonomy" id="1340428"/>
    <lineage>
        <taxon>Eukaryota</taxon>
        <taxon>Fungi</taxon>
        <taxon>Dikarya</taxon>
        <taxon>Ascomycota</taxon>
        <taxon>Pezizomycotina</taxon>
        <taxon>Dothideomycetes</taxon>
        <taxon>Pleosporomycetidae</taxon>
        <taxon>Pleosporales</taxon>
        <taxon>Sporormiaceae</taxon>
        <taxon>Sporormia</taxon>
    </lineage>
</organism>
<reference evidence="4" key="1">
    <citation type="journal article" date="2020" name="Stud. Mycol.">
        <title>101 Dothideomycetes genomes: a test case for predicting lifestyles and emergence of pathogens.</title>
        <authorList>
            <person name="Haridas S."/>
            <person name="Albert R."/>
            <person name="Binder M."/>
            <person name="Bloem J."/>
            <person name="Labutti K."/>
            <person name="Salamov A."/>
            <person name="Andreopoulos B."/>
            <person name="Baker S."/>
            <person name="Barry K."/>
            <person name="Bills G."/>
            <person name="Bluhm B."/>
            <person name="Cannon C."/>
            <person name="Castanera R."/>
            <person name="Culley D."/>
            <person name="Daum C."/>
            <person name="Ezra D."/>
            <person name="Gonzalez J."/>
            <person name="Henrissat B."/>
            <person name="Kuo A."/>
            <person name="Liang C."/>
            <person name="Lipzen A."/>
            <person name="Lutzoni F."/>
            <person name="Magnuson J."/>
            <person name="Mondo S."/>
            <person name="Nolan M."/>
            <person name="Ohm R."/>
            <person name="Pangilinan J."/>
            <person name="Park H.-J."/>
            <person name="Ramirez L."/>
            <person name="Alfaro M."/>
            <person name="Sun H."/>
            <person name="Tritt A."/>
            <person name="Yoshinaga Y."/>
            <person name="Zwiers L.-H."/>
            <person name="Turgeon B."/>
            <person name="Goodwin S."/>
            <person name="Spatafora J."/>
            <person name="Crous P."/>
            <person name="Grigoriev I."/>
        </authorList>
    </citation>
    <scope>NUCLEOTIDE SEQUENCE</scope>
    <source>
        <strain evidence="4">CBS 119925</strain>
    </source>
</reference>
<feature type="domain" description="RING-type" evidence="3">
    <location>
        <begin position="34"/>
        <end position="99"/>
    </location>
</feature>
<dbReference type="SUPFAM" id="SSF57850">
    <property type="entry name" value="RING/U-box"/>
    <property type="match status" value="1"/>
</dbReference>
<dbReference type="Pfam" id="PF13639">
    <property type="entry name" value="zf-RING_2"/>
    <property type="match status" value="1"/>
</dbReference>
<sequence>MADDDGVSLTDRVAFLDYLDNNVVDVLSVPGLRCDICTITYAVPPAAAPPSDIVDSAFHHDLQQEGGHEVPVHLPCTHIFGRDCIITWTTESPTCPMCRVVLYSTTRPGDTFGDIARRRNRESLRELEQQRQRAALHTALRAHQAEFAARQEELMREFETRQIRERQQFATQFVHLEEATRQDVARATDHMERAIRQTYSMSGELKVTRQEFERVRIQNRDRFEELERRLTRERLTGNIMRSLSAMVFALAILTTALMLHRG</sequence>
<dbReference type="PROSITE" id="PS50089">
    <property type="entry name" value="ZF_RING_2"/>
    <property type="match status" value="1"/>
</dbReference>
<feature type="transmembrane region" description="Helical" evidence="2">
    <location>
        <begin position="239"/>
        <end position="259"/>
    </location>
</feature>
<dbReference type="EMBL" id="MU006568">
    <property type="protein sequence ID" value="KAF2748645.1"/>
    <property type="molecule type" value="Genomic_DNA"/>
</dbReference>
<proteinExistence type="predicted"/>
<evidence type="ECO:0000313" key="5">
    <source>
        <dbReference type="Proteomes" id="UP000799440"/>
    </source>
</evidence>
<dbReference type="AlphaFoldDB" id="A0A6A6VDJ0"/>
<keyword evidence="2" id="KW-0812">Transmembrane</keyword>
<protein>
    <recommendedName>
        <fullName evidence="3">RING-type domain-containing protein</fullName>
    </recommendedName>
</protein>
<dbReference type="GO" id="GO:0008270">
    <property type="term" value="F:zinc ion binding"/>
    <property type="evidence" value="ECO:0007669"/>
    <property type="project" value="UniProtKB-KW"/>
</dbReference>
<name>A0A6A6VDJ0_9PLEO</name>
<gene>
    <name evidence="4" type="ORF">M011DRAFT_514986</name>
</gene>
<dbReference type="InterPro" id="IPR013083">
    <property type="entry name" value="Znf_RING/FYVE/PHD"/>
</dbReference>
<evidence type="ECO:0000259" key="3">
    <source>
        <dbReference type="PROSITE" id="PS50089"/>
    </source>
</evidence>
<dbReference type="OrthoDB" id="3801477at2759"/>
<dbReference type="Proteomes" id="UP000799440">
    <property type="component" value="Unassembled WGS sequence"/>
</dbReference>
<keyword evidence="2" id="KW-0472">Membrane</keyword>
<evidence type="ECO:0000256" key="1">
    <source>
        <dbReference type="PROSITE-ProRule" id="PRU00175"/>
    </source>
</evidence>
<keyword evidence="2" id="KW-1133">Transmembrane helix</keyword>